<organism evidence="2 3">
    <name type="scientific">Candidatus Pseudogracilibacillus intestinigallinarum</name>
    <dbReference type="NCBI Taxonomy" id="2838742"/>
    <lineage>
        <taxon>Bacteria</taxon>
        <taxon>Bacillati</taxon>
        <taxon>Bacillota</taxon>
        <taxon>Bacilli</taxon>
        <taxon>Bacillales</taxon>
        <taxon>Bacillaceae</taxon>
        <taxon>Pseudogracilibacillus</taxon>
    </lineage>
</organism>
<evidence type="ECO:0000256" key="1">
    <source>
        <dbReference type="SAM" id="Coils"/>
    </source>
</evidence>
<dbReference type="AlphaFoldDB" id="A0A9D1PM14"/>
<evidence type="ECO:0000313" key="2">
    <source>
        <dbReference type="EMBL" id="HIV74286.1"/>
    </source>
</evidence>
<proteinExistence type="predicted"/>
<keyword evidence="1" id="KW-0175">Coiled coil</keyword>
<dbReference type="Proteomes" id="UP000823937">
    <property type="component" value="Unassembled WGS sequence"/>
</dbReference>
<sequence>MKKVCILFGFIFILIGCNQEQALIEVDPVESKDVDDIPFATFINDEKSDAKEDKKEESNAVKLEEKRITTAKEKNSGHDDKHIKEKKSETHSYMRDINKRYKIKNYEGDIHTLKYTGKYEHSPNDTNLWVSEEIGETSHSTMHEDEDGLYEGVIESEYWMVLPYPVEIGTTYEEYMLNNVYMEITDVGLTKQVTAGTFENVVEVTSIYSGEDTYISYFAPNVGTIYTIDPDGEVVFELLEIMP</sequence>
<reference evidence="2" key="1">
    <citation type="journal article" date="2021" name="PeerJ">
        <title>Extensive microbial diversity within the chicken gut microbiome revealed by metagenomics and culture.</title>
        <authorList>
            <person name="Gilroy R."/>
            <person name="Ravi A."/>
            <person name="Getino M."/>
            <person name="Pursley I."/>
            <person name="Horton D.L."/>
            <person name="Alikhan N.F."/>
            <person name="Baker D."/>
            <person name="Gharbi K."/>
            <person name="Hall N."/>
            <person name="Watson M."/>
            <person name="Adriaenssens E.M."/>
            <person name="Foster-Nyarko E."/>
            <person name="Jarju S."/>
            <person name="Secka A."/>
            <person name="Antonio M."/>
            <person name="Oren A."/>
            <person name="Chaudhuri R.R."/>
            <person name="La Ragione R."/>
            <person name="Hildebrand F."/>
            <person name="Pallen M.J."/>
        </authorList>
    </citation>
    <scope>NUCLEOTIDE SEQUENCE</scope>
    <source>
        <strain evidence="2">CHK169-2315</strain>
    </source>
</reference>
<evidence type="ECO:0000313" key="3">
    <source>
        <dbReference type="Proteomes" id="UP000823937"/>
    </source>
</evidence>
<name>A0A9D1PM14_9BACI</name>
<comment type="caution">
    <text evidence="2">The sequence shown here is derived from an EMBL/GenBank/DDBJ whole genome shotgun (WGS) entry which is preliminary data.</text>
</comment>
<dbReference type="PROSITE" id="PS51257">
    <property type="entry name" value="PROKAR_LIPOPROTEIN"/>
    <property type="match status" value="1"/>
</dbReference>
<feature type="coiled-coil region" evidence="1">
    <location>
        <begin position="47"/>
        <end position="74"/>
    </location>
</feature>
<protein>
    <submittedName>
        <fullName evidence="2">Uncharacterized protein</fullName>
    </submittedName>
</protein>
<gene>
    <name evidence="2" type="ORF">H9895_04305</name>
</gene>
<dbReference type="EMBL" id="DXHX01000061">
    <property type="protein sequence ID" value="HIV74286.1"/>
    <property type="molecule type" value="Genomic_DNA"/>
</dbReference>
<accession>A0A9D1PM14</accession>
<reference evidence="2" key="2">
    <citation type="submission" date="2021-04" db="EMBL/GenBank/DDBJ databases">
        <authorList>
            <person name="Gilroy R."/>
        </authorList>
    </citation>
    <scope>NUCLEOTIDE SEQUENCE</scope>
    <source>
        <strain evidence="2">CHK169-2315</strain>
    </source>
</reference>